<feature type="compositionally biased region" description="Polar residues" evidence="1">
    <location>
        <begin position="20"/>
        <end position="30"/>
    </location>
</feature>
<sequence length="113" mass="12504">MKLCLSLFRSSLPLQSLNFADSQDLPSAGNTGDDGENLRETKRENYGTPKATGGERASGSESCGSVLKTFHPQLETPPDFHRMNHSDFISSYSSEPWKLLRQLACHIDSPTFL</sequence>
<keyword evidence="3" id="KW-1185">Reference proteome</keyword>
<dbReference type="Proteomes" id="UP001307889">
    <property type="component" value="Chromosome 2"/>
</dbReference>
<dbReference type="EMBL" id="AP028910">
    <property type="protein sequence ID" value="BES90464.1"/>
    <property type="molecule type" value="Genomic_DNA"/>
</dbReference>
<accession>A0ABN7AGZ1</accession>
<protein>
    <submittedName>
        <fullName evidence="2">Uncharacterized protein</fullName>
    </submittedName>
</protein>
<evidence type="ECO:0000313" key="3">
    <source>
        <dbReference type="Proteomes" id="UP001307889"/>
    </source>
</evidence>
<feature type="compositionally biased region" description="Basic and acidic residues" evidence="1">
    <location>
        <begin position="36"/>
        <end position="45"/>
    </location>
</feature>
<organism evidence="2 3">
    <name type="scientific">Nesidiocoris tenuis</name>
    <dbReference type="NCBI Taxonomy" id="355587"/>
    <lineage>
        <taxon>Eukaryota</taxon>
        <taxon>Metazoa</taxon>
        <taxon>Ecdysozoa</taxon>
        <taxon>Arthropoda</taxon>
        <taxon>Hexapoda</taxon>
        <taxon>Insecta</taxon>
        <taxon>Pterygota</taxon>
        <taxon>Neoptera</taxon>
        <taxon>Paraneoptera</taxon>
        <taxon>Hemiptera</taxon>
        <taxon>Heteroptera</taxon>
        <taxon>Panheteroptera</taxon>
        <taxon>Cimicomorpha</taxon>
        <taxon>Miridae</taxon>
        <taxon>Dicyphina</taxon>
        <taxon>Nesidiocoris</taxon>
    </lineage>
</organism>
<name>A0ABN7AGZ1_9HEMI</name>
<proteinExistence type="predicted"/>
<evidence type="ECO:0000313" key="2">
    <source>
        <dbReference type="EMBL" id="BES90464.1"/>
    </source>
</evidence>
<reference evidence="2 3" key="1">
    <citation type="submission" date="2023-09" db="EMBL/GenBank/DDBJ databases">
        <title>Nesidiocoris tenuis whole genome shotgun sequence.</title>
        <authorList>
            <person name="Shibata T."/>
            <person name="Shimoda M."/>
            <person name="Kobayashi T."/>
            <person name="Uehara T."/>
        </authorList>
    </citation>
    <scope>NUCLEOTIDE SEQUENCE [LARGE SCALE GENOMIC DNA]</scope>
    <source>
        <strain evidence="2 3">Japan</strain>
    </source>
</reference>
<feature type="region of interest" description="Disordered" evidence="1">
    <location>
        <begin position="20"/>
        <end position="64"/>
    </location>
</feature>
<gene>
    <name evidence="2" type="ORF">NTJ_03274</name>
</gene>
<evidence type="ECO:0000256" key="1">
    <source>
        <dbReference type="SAM" id="MobiDB-lite"/>
    </source>
</evidence>